<dbReference type="InterPro" id="IPR046698">
    <property type="entry name" value="PedC-like"/>
</dbReference>
<protein>
    <submittedName>
        <fullName evidence="2 3">SkgC</fullName>
    </submittedName>
</protein>
<proteinExistence type="predicted"/>
<dbReference type="Gene3D" id="3.40.30.10">
    <property type="entry name" value="Glutaredoxin"/>
    <property type="match status" value="1"/>
</dbReference>
<keyword evidence="3" id="KW-0614">Plasmid</keyword>
<dbReference type="EMBL" id="KF559312">
    <property type="protein sequence ID" value="AJQ16932.1"/>
    <property type="molecule type" value="Genomic_DNA"/>
</dbReference>
<organism evidence="2">
    <name type="scientific">Latilactobacillus sakei</name>
    <name type="common">Lactobacillus sakei</name>
    <dbReference type="NCBI Taxonomy" id="1599"/>
    <lineage>
        <taxon>Bacteria</taxon>
        <taxon>Bacillati</taxon>
        <taxon>Bacillota</taxon>
        <taxon>Bacilli</taxon>
        <taxon>Lactobacillales</taxon>
        <taxon>Lactobacillaceae</taxon>
        <taxon>Latilactobacillus</taxon>
    </lineage>
</organism>
<name>B2LS01_LATSK</name>
<evidence type="ECO:0000313" key="3">
    <source>
        <dbReference type="EMBL" id="AJQ16932.1"/>
    </source>
</evidence>
<feature type="chain" id="PRO_5015087135" evidence="1">
    <location>
        <begin position="29"/>
        <end position="177"/>
    </location>
</feature>
<evidence type="ECO:0000313" key="2">
    <source>
        <dbReference type="EMBL" id="ACB72722.1"/>
    </source>
</evidence>
<accession>B2LS01</accession>
<dbReference type="InterPro" id="IPR036249">
    <property type="entry name" value="Thioredoxin-like_sf"/>
</dbReference>
<dbReference type="NCBIfam" id="TIGR01295">
    <property type="entry name" value="PedC_BrcD"/>
    <property type="match status" value="1"/>
</dbReference>
<reference evidence="2" key="1">
    <citation type="submission" date="2008-03" db="EMBL/GenBank/DDBJ databases">
        <title>Characterization of sakacin G gene cluster in Lactobacillus sakei CWBI-B1365.</title>
        <authorList>
            <person name="Dortu C.M."/>
            <person name="Fickers P."/>
            <person name="Ndagano D."/>
            <person name="Joris B."/>
            <person name="Thonart P."/>
        </authorList>
    </citation>
    <scope>NUCLEOTIDE SEQUENCE</scope>
    <source>
        <strain evidence="2">CWBI-B1365</strain>
    </source>
</reference>
<reference evidence="3" key="2">
    <citation type="submission" date="2013-08" db="EMBL/GenBank/DDBJ databases">
        <title>Genetic Structure of Residential Plasmids in Lactobacillus sakei KCA311.</title>
        <authorList>
            <person name="Woo D.R."/>
            <person name="Ahn C."/>
        </authorList>
    </citation>
    <scope>NUCLEOTIDE SEQUENCE</scope>
    <source>
        <strain evidence="3">KCA311</strain>
        <plasmid evidence="3">pKCA54</plasmid>
    </source>
</reference>
<geneLocation type="plasmid" evidence="3">
    <name>pKCA54</name>
</geneLocation>
<gene>
    <name evidence="2" type="primary">skgC</name>
</gene>
<sequence length="177" mass="19718">MNMKKNLFFLISVLGLLFLFTDNNSVKAQTAVQNSSSEKVAPIDNGVDQVTYEQNIQGTTSISLDQYLQKVANGDKFIVYIGFKECPHCRNFSPVLKEFTKTAKQPVYYLDYGPTGSFSTSTQTSIQKFYTTFNQPFEFAGTPTVALFNKTKLVSMAVGDDTTINDLDQILSDSLLN</sequence>
<dbReference type="InterPro" id="IPR005985">
    <property type="entry name" value="PedC_BrcD"/>
</dbReference>
<dbReference type="SUPFAM" id="SSF52833">
    <property type="entry name" value="Thioredoxin-like"/>
    <property type="match status" value="1"/>
</dbReference>
<feature type="signal peptide" evidence="1">
    <location>
        <begin position="1"/>
        <end position="28"/>
    </location>
</feature>
<evidence type="ECO:0000256" key="1">
    <source>
        <dbReference type="SAM" id="SignalP"/>
    </source>
</evidence>
<dbReference type="AlphaFoldDB" id="B2LS01"/>
<keyword evidence="1" id="KW-0732">Signal</keyword>
<dbReference type="CDD" id="cd02947">
    <property type="entry name" value="TRX_family"/>
    <property type="match status" value="1"/>
</dbReference>
<dbReference type="EMBL" id="EU570253">
    <property type="protein sequence ID" value="ACB72722.1"/>
    <property type="molecule type" value="Genomic_DNA"/>
</dbReference>
<dbReference type="GO" id="GO:0030152">
    <property type="term" value="P:bacteriocin biosynthetic process"/>
    <property type="evidence" value="ECO:0007669"/>
    <property type="project" value="InterPro"/>
</dbReference>
<dbReference type="Pfam" id="PF20207">
    <property type="entry name" value="DUF6568"/>
    <property type="match status" value="1"/>
</dbReference>